<sequence>MAARFLPTVLLFIAFLVGFGHTALHLPLYRRGGRLSRHEPADLSHFATLLAEAEARYALSYREIEGNRLVRRWLPPEGKDENDPSLIDVAGGQHRWYTELRAGDPPQKLEIDIDMLSSDFYTIMTTSGKGSRYDTFASKSHGHSEARVHPLCRRPNDEFHFPDSNIPVRLDFPICSPSKASRVTLANSGSFLGLAPHQSLARLSSAPLLVQLQKKNTIQDNTWSVTLLDAESGILSLGATIAKEVEEAKIRGEIELKYFGDPVANPQWITKQVDNQLRILMLSELPWDHHFKWTKVQGAAGWWTALMSGVWINGAKVLKNQRVLFDINVPYILAPPVAAQRFYESIGGTKRLDPPYDSFFAFPCLNGVNIGLEIGGWIFPSMSGEGTREDALNGPAGGRFSLGKLGNGTGYCVGSVVETTMGLRKEWMASGMKDMWVLGEPFFRGLGVAFDVDKGRVGVRVY</sequence>
<dbReference type="InterPro" id="IPR033121">
    <property type="entry name" value="PEPTIDASE_A1"/>
</dbReference>
<dbReference type="STRING" id="348802.A0A0D2EUH4"/>
<name>A0A0D2EUH4_9EURO</name>
<feature type="domain" description="Peptidase A1" evidence="1">
    <location>
        <begin position="96"/>
        <end position="460"/>
    </location>
</feature>
<gene>
    <name evidence="2" type="ORF">PV05_03822</name>
</gene>
<dbReference type="Gene3D" id="2.40.70.10">
    <property type="entry name" value="Acid Proteases"/>
    <property type="match status" value="2"/>
</dbReference>
<dbReference type="RefSeq" id="XP_013319952.1">
    <property type="nucleotide sequence ID" value="XM_013464498.1"/>
</dbReference>
<dbReference type="Proteomes" id="UP000054342">
    <property type="component" value="Unassembled WGS sequence"/>
</dbReference>
<dbReference type="SUPFAM" id="SSF50630">
    <property type="entry name" value="Acid proteases"/>
    <property type="match status" value="1"/>
</dbReference>
<evidence type="ECO:0000259" key="1">
    <source>
        <dbReference type="PROSITE" id="PS51767"/>
    </source>
</evidence>
<dbReference type="AlphaFoldDB" id="A0A0D2EUH4"/>
<protein>
    <recommendedName>
        <fullName evidence="1">Peptidase A1 domain-containing protein</fullName>
    </recommendedName>
</protein>
<evidence type="ECO:0000313" key="2">
    <source>
        <dbReference type="EMBL" id="KIW59368.1"/>
    </source>
</evidence>
<organism evidence="2 3">
    <name type="scientific">Exophiala xenobiotica</name>
    <dbReference type="NCBI Taxonomy" id="348802"/>
    <lineage>
        <taxon>Eukaryota</taxon>
        <taxon>Fungi</taxon>
        <taxon>Dikarya</taxon>
        <taxon>Ascomycota</taxon>
        <taxon>Pezizomycotina</taxon>
        <taxon>Eurotiomycetes</taxon>
        <taxon>Chaetothyriomycetidae</taxon>
        <taxon>Chaetothyriales</taxon>
        <taxon>Herpotrichiellaceae</taxon>
        <taxon>Exophiala</taxon>
    </lineage>
</organism>
<keyword evidence="3" id="KW-1185">Reference proteome</keyword>
<dbReference type="PROSITE" id="PS51767">
    <property type="entry name" value="PEPTIDASE_A1"/>
    <property type="match status" value="1"/>
</dbReference>
<dbReference type="EMBL" id="KN847318">
    <property type="protein sequence ID" value="KIW59368.1"/>
    <property type="molecule type" value="Genomic_DNA"/>
</dbReference>
<proteinExistence type="predicted"/>
<dbReference type="OrthoDB" id="15189at2759"/>
<accession>A0A0D2EUH4</accession>
<dbReference type="InterPro" id="IPR021109">
    <property type="entry name" value="Peptidase_aspartic_dom_sf"/>
</dbReference>
<dbReference type="GeneID" id="25325730"/>
<reference evidence="2 3" key="1">
    <citation type="submission" date="2015-01" db="EMBL/GenBank/DDBJ databases">
        <title>The Genome Sequence of Exophiala xenobiotica CBS118157.</title>
        <authorList>
            <consortium name="The Broad Institute Genomics Platform"/>
            <person name="Cuomo C."/>
            <person name="de Hoog S."/>
            <person name="Gorbushina A."/>
            <person name="Stielow B."/>
            <person name="Teixiera M."/>
            <person name="Abouelleil A."/>
            <person name="Chapman S.B."/>
            <person name="Priest M."/>
            <person name="Young S.K."/>
            <person name="Wortman J."/>
            <person name="Nusbaum C."/>
            <person name="Birren B."/>
        </authorList>
    </citation>
    <scope>NUCLEOTIDE SEQUENCE [LARGE SCALE GENOMIC DNA]</scope>
    <source>
        <strain evidence="2 3">CBS 118157</strain>
    </source>
</reference>
<evidence type="ECO:0000313" key="3">
    <source>
        <dbReference type="Proteomes" id="UP000054342"/>
    </source>
</evidence>
<dbReference type="HOGENOM" id="CLU_504328_0_0_1"/>